<dbReference type="Proteomes" id="UP001264980">
    <property type="component" value="Unassembled WGS sequence"/>
</dbReference>
<keyword evidence="2" id="KW-1185">Reference proteome</keyword>
<gene>
    <name evidence="1" type="ORF">J2W84_003739</name>
</gene>
<organism evidence="1 2">
    <name type="scientific">Dyadobacter fermentans</name>
    <dbReference type="NCBI Taxonomy" id="94254"/>
    <lineage>
        <taxon>Bacteria</taxon>
        <taxon>Pseudomonadati</taxon>
        <taxon>Bacteroidota</taxon>
        <taxon>Cytophagia</taxon>
        <taxon>Cytophagales</taxon>
        <taxon>Spirosomataceae</taxon>
        <taxon>Dyadobacter</taxon>
    </lineage>
</organism>
<evidence type="ECO:0000313" key="1">
    <source>
        <dbReference type="EMBL" id="MDR6806691.1"/>
    </source>
</evidence>
<protein>
    <submittedName>
        <fullName evidence="1">Uncharacterized protein</fullName>
    </submittedName>
</protein>
<dbReference type="EMBL" id="JAVDTI010000003">
    <property type="protein sequence ID" value="MDR6806691.1"/>
    <property type="molecule type" value="Genomic_DNA"/>
</dbReference>
<accession>A0ABU1QZV4</accession>
<evidence type="ECO:0000313" key="2">
    <source>
        <dbReference type="Proteomes" id="UP001264980"/>
    </source>
</evidence>
<comment type="caution">
    <text evidence="1">The sequence shown here is derived from an EMBL/GenBank/DDBJ whole genome shotgun (WGS) entry which is preliminary data.</text>
</comment>
<proteinExistence type="predicted"/>
<sequence length="62" mass="7309">MSNKIDHQSESVIIRRLTVCFFIHDSVVRYMQILPLDPRAADIFTSFKELVFFFQRVEGMKG</sequence>
<name>A0ABU1QZV4_9BACT</name>
<reference evidence="1 2" key="1">
    <citation type="submission" date="2023-07" db="EMBL/GenBank/DDBJ databases">
        <title>Sorghum-associated microbial communities from plants grown in Nebraska, USA.</title>
        <authorList>
            <person name="Schachtman D."/>
        </authorList>
    </citation>
    <scope>NUCLEOTIDE SEQUENCE [LARGE SCALE GENOMIC DNA]</scope>
    <source>
        <strain evidence="1 2">BE57</strain>
    </source>
</reference>